<dbReference type="Pfam" id="PF02368">
    <property type="entry name" value="Big_2"/>
    <property type="match status" value="1"/>
</dbReference>
<keyword evidence="4" id="KW-1185">Reference proteome</keyword>
<feature type="domain" description="BIG2" evidence="2">
    <location>
        <begin position="37"/>
        <end position="109"/>
    </location>
</feature>
<keyword evidence="1" id="KW-0472">Membrane</keyword>
<dbReference type="SMART" id="SM00635">
    <property type="entry name" value="BID_2"/>
    <property type="match status" value="1"/>
</dbReference>
<sequence>MWKGNKTWWEQLATGILIIALAVTFSLSGWIGVKARGASRPNLNTTSLYMYAGQNEKLAVNNTRARAKWSSSNTKVAQVSPRGMVRAVRTGRCLISAKVKGKTLKCRVQVVTKQRY</sequence>
<evidence type="ECO:0000259" key="2">
    <source>
        <dbReference type="SMART" id="SM00635"/>
    </source>
</evidence>
<evidence type="ECO:0000313" key="3">
    <source>
        <dbReference type="EMBL" id="MBC5665896.1"/>
    </source>
</evidence>
<dbReference type="Gene3D" id="2.60.40.1080">
    <property type="match status" value="1"/>
</dbReference>
<dbReference type="RefSeq" id="WP_186856070.1">
    <property type="nucleotide sequence ID" value="NZ_JACOOY010000016.1"/>
</dbReference>
<evidence type="ECO:0000313" key="4">
    <source>
        <dbReference type="Proteomes" id="UP000647235"/>
    </source>
</evidence>
<proteinExistence type="predicted"/>
<organism evidence="3 4">
    <name type="scientific">Dorea hominis</name>
    <dbReference type="NCBI Taxonomy" id="2763040"/>
    <lineage>
        <taxon>Bacteria</taxon>
        <taxon>Bacillati</taxon>
        <taxon>Bacillota</taxon>
        <taxon>Clostridia</taxon>
        <taxon>Lachnospirales</taxon>
        <taxon>Lachnospiraceae</taxon>
        <taxon>Dorea</taxon>
    </lineage>
</organism>
<evidence type="ECO:0000256" key="1">
    <source>
        <dbReference type="SAM" id="Phobius"/>
    </source>
</evidence>
<dbReference type="SUPFAM" id="SSF49373">
    <property type="entry name" value="Invasin/intimin cell-adhesion fragments"/>
    <property type="match status" value="1"/>
</dbReference>
<protein>
    <submittedName>
        <fullName evidence="3">Ig-like domain-containing protein</fullName>
    </submittedName>
</protein>
<keyword evidence="1" id="KW-1133">Transmembrane helix</keyword>
<dbReference type="InterPro" id="IPR003343">
    <property type="entry name" value="Big_2"/>
</dbReference>
<gene>
    <name evidence="3" type="ORF">H8S07_11595</name>
</gene>
<keyword evidence="1" id="KW-0812">Transmembrane</keyword>
<name>A0ABR7EX17_9FIRM</name>
<dbReference type="Proteomes" id="UP000647235">
    <property type="component" value="Unassembled WGS sequence"/>
</dbReference>
<comment type="caution">
    <text evidence="3">The sequence shown here is derived from an EMBL/GenBank/DDBJ whole genome shotgun (WGS) entry which is preliminary data.</text>
</comment>
<feature type="transmembrane region" description="Helical" evidence="1">
    <location>
        <begin position="12"/>
        <end position="33"/>
    </location>
</feature>
<reference evidence="3 4" key="1">
    <citation type="submission" date="2020-08" db="EMBL/GenBank/DDBJ databases">
        <title>Genome public.</title>
        <authorList>
            <person name="Liu C."/>
            <person name="Sun Q."/>
        </authorList>
    </citation>
    <scope>NUCLEOTIDE SEQUENCE [LARGE SCALE GENOMIC DNA]</scope>
    <source>
        <strain evidence="3 4">NSJ-36</strain>
    </source>
</reference>
<dbReference type="EMBL" id="JACOOY010000016">
    <property type="protein sequence ID" value="MBC5665896.1"/>
    <property type="molecule type" value="Genomic_DNA"/>
</dbReference>
<accession>A0ABR7EX17</accession>
<dbReference type="InterPro" id="IPR008964">
    <property type="entry name" value="Invasin/intimin_cell_adhesion"/>
</dbReference>